<evidence type="ECO:0000313" key="4">
    <source>
        <dbReference type="EnsemblMetazoa" id="AALB009753-PA"/>
    </source>
</evidence>
<dbReference type="InterPro" id="IPR052575">
    <property type="entry name" value="SSU_processome_comp_20"/>
</dbReference>
<organism evidence="4 5">
    <name type="scientific">Anopheles albimanus</name>
    <name type="common">New world malaria mosquito</name>
    <dbReference type="NCBI Taxonomy" id="7167"/>
    <lineage>
        <taxon>Eukaryota</taxon>
        <taxon>Metazoa</taxon>
        <taxon>Ecdysozoa</taxon>
        <taxon>Arthropoda</taxon>
        <taxon>Hexapoda</taxon>
        <taxon>Insecta</taxon>
        <taxon>Pterygota</taxon>
        <taxon>Neoptera</taxon>
        <taxon>Endopterygota</taxon>
        <taxon>Diptera</taxon>
        <taxon>Nematocera</taxon>
        <taxon>Culicoidea</taxon>
        <taxon>Culicidae</taxon>
        <taxon>Anophelinae</taxon>
        <taxon>Anopheles</taxon>
    </lineage>
</organism>
<sequence>MKNRPLKHKVSNNFQFKSFRDRIKEVDIRRSALYRLETSEDRCPEQDSTLFHKALKTWSVLNLTNEYSEYQRKFKESNTLSLLLFNKDDIMDHLLNCLRKTSDAALQPLLELVVAVAKDLRKEFYNYFESVFDVLSPFLHSSSADRVEWTLICLAHLFKALRAFLRNNITNTFELLMPLLNESDPVLHAMNFAIECLGYLARDLKEKRTLIDMLLKFQMQSDARTSVCGHILFEMLNGVQNKFHTTAKQTMQQFFDILRQLNGQEDGDHLQEILTQTITDIVENILPGDMIIFWETFQNTIEHCLDELSIRQIEVTSNSTDINFITYLTRILQLAGIALEYKDGMLLGNNAPVAVSQLIRLLALVPSNSQEFSETIVSHIIILLRSKNIHLSHLEASRLTRNMLMLDQRSLYERFISSTVHCSAFETLIWPCFVKNLDHEFDDARLLFLANLLLQKVPQSVNGLQLSKWKPYPVHVTSNGKLERYINSMLAANVVEVEHVLQQFESYLSALIVLPHLKCFKAKVKIAHNLSIFVLTLAHAIETAGANVTGNEKSVKMVQLIAVIVETIVHMNKVGKRSIYDVLDSLLGLITLNGCLLLNTVHLLVVFIMDRWQCIEKYQQFQKLQNCLSPLLSSFDGSIRYLSADILAKFEYLTELSVGLGPLYITIARIESIKPEVHTYREQVLLFQDLAYNSQFFKKSSIVALSEEWTELTLRYMMAIFSVNFKFLWEPATNIIRGYVNNMTKKEYDLFWRVFETMLTMAERKIPYHGLGQSYHSEMESLKDPDDISKTILARAIPVIKKKKIDYNNVRIRLLNMLRTCTCIFRSHGDRIVESFFSFLNTISIDEDSNEDRTTSIIEAKRLKSSSPKHQILLCYLNMCSELEQELIQENMDQLNAVYKKFISSRDEELQQAALNGIFAYGKSHLKLYKDFIIRLTNDKTLSNALLSAFELPHEMAVANSARVNITEEHRPDVVQLILNVLDRKIVHNLRCRNDACNGQHKSAILTFIGRLRDAELECLLQRWFESYLKLLKSTPLETVQCIMHENKWDTSHDLPTMNPSKVNTLLGLLRSLQMEAGLSPATKFCVRLMHLKIAFDAWLIQMDHIIYKKYKSRALTDLVDLIDHYCQQYQWTKDEIEAIMYVHVWPNLENLHKDSIHSATPLLKLLFCCTRNERLYTVLEKPLSEFRSGADKAFTPLSAMIALLNGSKTSSKVCQDIFAALAAMLDTEDEFYMQNGATTDKSTGRNRLLMPYVKDLLQFIRSSLRQKRTISFNLLVILHNLINSNLIGSDENVERVEDDRDLLLNLLFPILIKTVSSRNDNPGQHETKEYQHRLHIIVRCLLVQISEPERYVKQLAYLLEMVKDLGSRKMLFDIFDAIAASNSRELQFIANLVRQMNAMHNRWIDQPDQSTRASAFRTIDGMLIGTSNDFQQITGRICIVFLSQACHVMRFDKEFSARQIAFDYICKILEHMCSNSSSDISSSDRQYCIEKIVLKSVLDGLKMKRFDDLRNDAILLLGELSRKLGKISMYQECRVFRELWHFTGHAPEMGKEMDFFDNITHLQTHQHCKALKRLSNKLLILNESDDTSSKLSTRTLNQFLLPIVSHYVCNEKYRTQTSIIDEATYSIVQMCRMLPWRSYQAVLLQYLRRLKYCWDYQKQLLKIVIGIMDAFHFNLTQLATDSHATSVAITNALMNRKLKMNADLIDHSTISDVANAVHFDETDELKKDHNEKSKNLENNVILHQEENDLFNTSTEIVDDITQNLVPNLLSSFNFATESLKSVDGGKIGKFQMDKKARFAKQKEEMLKLPIAIAIVKLFMKLPSEQIEINLPKLIIKVITFLKSRLKSVRAQARNTLAHITIELGPMYFSFILQNLLAMLTRGFQRHVLTFTVHTLIERAQKHLTYENVMHDILQAVLHICMEDIFGQLIGLVRGTTIESGTLKRVSAPESKSSRKPYQTLLVLAQYAREEMLIDLFAPFCCVLLHYRTYQTVKKVQDAFRRIAIGIIRNETIRAESLLVFIYGMLSGDIFAQCIASSSNDSVHSNILAIEVSEKSKHLLADVPKPGTTYLIPCEPKRYGSTSINIDDCSQDERNDNVFLECGMHLLLNFIKRKHVEARHDREQGHAFKQSINPIIPMLVQSLDSKHTKIICLSLNCLSSLWSTQWPISHMEEQSTIERIIQSIFAILHRYNTVAIDVNASNFSVVRASFKAIVALLKYFKSSYQFTDEQLRLLILYIEQDISVGGGRQMMAFVLVRSLIARRENFPELHCLMEKIFEISIRSESASERSECRQIVVEYIMSYPAGKKVQAHLLFLTNQLQYAVPTGRQSAGQLLKELFQRLPKETIENQHIVLFFALGVRLSNESDKGNRALVAECIEKLLERLVVKRKSKLVVILLEMLTDQMNKHRELAGQLLLRIIRSEPTHSFINSWLPNAYPLLLANLMPQIYSPRTSDNVEPGKFAKPVITPVTTLLNIDTSSDHLIIQTLHLFHELLLLDPALLTQRLYWDMIDSLAYVSQALLASGHHWVRLGALRLLYQIMNSLDFHVIHEKIQAECEGLETDHVSSLEHTSAAHIASGKYFIYHAPLRDCKSLTLDLCAQLTPNSVFNSHEDETVGLIIQILFLVANILRFVPLTVANNTINLYWLIRRVRYVIQTEIVQSPKCYTLRKHALHWMISIVSIIEQNKLERLAPSLLLPAVRELSILHNPAMGSTVQQDVIDKSAVNKVASKLCKEIRIRLGSATYDKIRSALEQSVIAKRLNRKVQIAREKLCQPLRAARRKASKNMRHKDAKKRKIEE</sequence>
<dbReference type="InterPro" id="IPR046523">
    <property type="entry name" value="UTP20_dom"/>
</dbReference>
<dbReference type="Pfam" id="PF23099">
    <property type="entry name" value="UTP20_C"/>
    <property type="match status" value="1"/>
</dbReference>
<feature type="domain" description="U3 small nucleolar RNA-associated protein 20 C-terminal" evidence="3">
    <location>
        <begin position="2581"/>
        <end position="2798"/>
    </location>
</feature>
<feature type="domain" description="U3 small nucleolar RNA-associated protein 20 N-terminal" evidence="1">
    <location>
        <begin position="874"/>
        <end position="1505"/>
    </location>
</feature>
<dbReference type="InterPro" id="IPR011430">
    <property type="entry name" value="UTP20_N"/>
</dbReference>
<feature type="domain" description="U3 small nucleolar RNA-associated protein 20" evidence="2">
    <location>
        <begin position="1801"/>
        <end position="2025"/>
    </location>
</feature>
<protein>
    <submittedName>
        <fullName evidence="4">Uncharacterized protein</fullName>
    </submittedName>
</protein>
<name>A0A182FT73_ANOAL</name>
<evidence type="ECO:0000313" key="5">
    <source>
        <dbReference type="Proteomes" id="UP000069272"/>
    </source>
</evidence>
<accession>A0A182FT73</accession>
<keyword evidence="5" id="KW-1185">Reference proteome</keyword>
<evidence type="ECO:0000259" key="3">
    <source>
        <dbReference type="Pfam" id="PF23099"/>
    </source>
</evidence>
<dbReference type="InterPro" id="IPR016024">
    <property type="entry name" value="ARM-type_fold"/>
</dbReference>
<dbReference type="PANTHER" id="PTHR17695:SF11">
    <property type="entry name" value="SMALL SUBUNIT PROCESSOME COMPONENT 20 HOMOLOG"/>
    <property type="match status" value="1"/>
</dbReference>
<dbReference type="VEuPathDB" id="VectorBase:AALB009753"/>
<evidence type="ECO:0000259" key="2">
    <source>
        <dbReference type="Pfam" id="PF20416"/>
    </source>
</evidence>
<dbReference type="VEuPathDB" id="VectorBase:AALB20_030903"/>
<proteinExistence type="predicted"/>
<dbReference type="Pfam" id="PF20416">
    <property type="entry name" value="UTP20"/>
    <property type="match status" value="1"/>
</dbReference>
<dbReference type="InterPro" id="IPR011989">
    <property type="entry name" value="ARM-like"/>
</dbReference>
<evidence type="ECO:0000259" key="1">
    <source>
        <dbReference type="Pfam" id="PF07539"/>
    </source>
</evidence>
<reference evidence="4 5" key="1">
    <citation type="journal article" date="2017" name="G3 (Bethesda)">
        <title>The Physical Genome Mapping of Anopheles albimanus Corrected Scaffold Misassemblies and Identified Interarm Rearrangements in Genus Anopheles.</title>
        <authorList>
            <person name="Artemov G.N."/>
            <person name="Peery A.N."/>
            <person name="Jiang X."/>
            <person name="Tu Z."/>
            <person name="Stegniy V.N."/>
            <person name="Sharakhova M.V."/>
            <person name="Sharakhov I.V."/>
        </authorList>
    </citation>
    <scope>NUCLEOTIDE SEQUENCE [LARGE SCALE GENOMIC DNA]</scope>
    <source>
        <strain evidence="4 5">ALBI9_A</strain>
    </source>
</reference>
<dbReference type="SUPFAM" id="SSF48371">
    <property type="entry name" value="ARM repeat"/>
    <property type="match status" value="2"/>
</dbReference>
<dbReference type="PANTHER" id="PTHR17695">
    <property type="entry name" value="SMALL SUBUNIT PROCESSOME COMPONENT 20 HOMOLOG"/>
    <property type="match status" value="1"/>
</dbReference>
<dbReference type="Gene3D" id="1.25.10.10">
    <property type="entry name" value="Leucine-rich Repeat Variant"/>
    <property type="match status" value="2"/>
</dbReference>
<dbReference type="Pfam" id="PF07539">
    <property type="entry name" value="UTP20_N"/>
    <property type="match status" value="1"/>
</dbReference>
<dbReference type="STRING" id="7167.A0A182FT73"/>
<reference evidence="4" key="2">
    <citation type="submission" date="2022-08" db="UniProtKB">
        <authorList>
            <consortium name="EnsemblMetazoa"/>
        </authorList>
    </citation>
    <scope>IDENTIFICATION</scope>
    <source>
        <strain evidence="4">STECLA/ALBI9_A</strain>
    </source>
</reference>
<dbReference type="EnsemblMetazoa" id="AALB009753-RA">
    <property type="protein sequence ID" value="AALB009753-PA"/>
    <property type="gene ID" value="AALB009753"/>
</dbReference>
<dbReference type="GO" id="GO:0030686">
    <property type="term" value="C:90S preribosome"/>
    <property type="evidence" value="ECO:0007669"/>
    <property type="project" value="TreeGrafter"/>
</dbReference>
<dbReference type="Proteomes" id="UP000069272">
    <property type="component" value="Chromosome 3L"/>
</dbReference>
<dbReference type="GO" id="GO:0032040">
    <property type="term" value="C:small-subunit processome"/>
    <property type="evidence" value="ECO:0007669"/>
    <property type="project" value="TreeGrafter"/>
</dbReference>
<dbReference type="InterPro" id="IPR057525">
    <property type="entry name" value="UTP20_C"/>
</dbReference>